<sequence length="91" mass="10217">MFLLASAQVKIQDLKNGINACGVCTHELQLTAQQLQRDYMSAGSGWKDEQYKNLGQIVEDSCTAILQPIPQLESCQKWLQELAALVEKYET</sequence>
<dbReference type="EMBL" id="PXUP01000028">
    <property type="protein sequence ID" value="RCH42690.1"/>
    <property type="molecule type" value="Genomic_DNA"/>
</dbReference>
<dbReference type="AlphaFoldDB" id="A0A367FW58"/>
<dbReference type="Proteomes" id="UP000252378">
    <property type="component" value="Unassembled WGS sequence"/>
</dbReference>
<evidence type="ECO:0000313" key="1">
    <source>
        <dbReference type="EMBL" id="RCH42690.1"/>
    </source>
</evidence>
<organism evidence="1 2">
    <name type="scientific">Faecalibacterium prausnitzii</name>
    <dbReference type="NCBI Taxonomy" id="853"/>
    <lineage>
        <taxon>Bacteria</taxon>
        <taxon>Bacillati</taxon>
        <taxon>Bacillota</taxon>
        <taxon>Clostridia</taxon>
        <taxon>Eubacteriales</taxon>
        <taxon>Oscillospiraceae</taxon>
        <taxon>Faecalibacterium</taxon>
    </lineage>
</organism>
<comment type="caution">
    <text evidence="1">The sequence shown here is derived from an EMBL/GenBank/DDBJ whole genome shotgun (WGS) entry which is preliminary data.</text>
</comment>
<proteinExistence type="predicted"/>
<dbReference type="RefSeq" id="WP_113993272.1">
    <property type="nucleotide sequence ID" value="NZ_JAWHPP010000025.1"/>
</dbReference>
<protein>
    <submittedName>
        <fullName evidence="1">Uncharacterized protein</fullName>
    </submittedName>
</protein>
<name>A0A367FW58_9FIRM</name>
<evidence type="ECO:0000313" key="2">
    <source>
        <dbReference type="Proteomes" id="UP000252378"/>
    </source>
</evidence>
<reference evidence="1 2" key="1">
    <citation type="submission" date="2018-03" db="EMBL/GenBank/DDBJ databases">
        <title>Complete genome sequencing of Faecalibacterium prausnitzii strains isolated from the human gut.</title>
        <authorList>
            <person name="Fitzgerald B.C."/>
            <person name="Shkoporov A.N."/>
            <person name="Ross P.R."/>
            <person name="Hill C."/>
        </authorList>
    </citation>
    <scope>NUCLEOTIDE SEQUENCE [LARGE SCALE GENOMIC DNA]</scope>
    <source>
        <strain evidence="1 2">ATCC 27768</strain>
    </source>
</reference>
<accession>A0A367FW58</accession>
<gene>
    <name evidence="1" type="ORF">C7J97_13505</name>
</gene>